<proteinExistence type="inferred from homology"/>
<dbReference type="Pfam" id="PF03932">
    <property type="entry name" value="CutC"/>
    <property type="match status" value="1"/>
</dbReference>
<comment type="caution">
    <text evidence="3">Once thought to be involved in copper homeostasis, experiments in E.coli have shown this is not the case.</text>
</comment>
<sequence length="208" mass="22400">MLYEACIENLSDLNEVISRGAKRIELCDNLAVGGTTVSHGVMKYALSIAHERQVSVATIIRPRGGDFVYNDIEINAMEDDIFQAQQLGADAVVFGTLTAEGKIDYPTMEQLIAAASGMECVMHMAFDHIAGDKIAAITELKELGIDRILTHGGLTSTKIEDNLSQIQSYILAANGEIQILPGGGITTLNRDLVAEKTNANQLHGTKIV</sequence>
<organism evidence="4 5">
    <name type="scientific">Xylocopilactobacillus apicola</name>
    <dbReference type="NCBI Taxonomy" id="2932184"/>
    <lineage>
        <taxon>Bacteria</taxon>
        <taxon>Bacillati</taxon>
        <taxon>Bacillota</taxon>
        <taxon>Bacilli</taxon>
        <taxon>Lactobacillales</taxon>
        <taxon>Lactobacillaceae</taxon>
        <taxon>Xylocopilactobacillus</taxon>
    </lineage>
</organism>
<evidence type="ECO:0000256" key="3">
    <source>
        <dbReference type="HAMAP-Rule" id="MF_00795"/>
    </source>
</evidence>
<dbReference type="AlphaFoldDB" id="A0AAU9DXZ8"/>
<dbReference type="KEGG" id="xap:XA3_14540"/>
<dbReference type="SUPFAM" id="SSF110395">
    <property type="entry name" value="CutC-like"/>
    <property type="match status" value="1"/>
</dbReference>
<dbReference type="FunFam" id="3.20.20.380:FF:000003">
    <property type="entry name" value="Copper homeostasis protein CutC"/>
    <property type="match status" value="1"/>
</dbReference>
<dbReference type="InterPro" id="IPR036822">
    <property type="entry name" value="CutC-like_dom_sf"/>
</dbReference>
<dbReference type="GO" id="GO:0005737">
    <property type="term" value="C:cytoplasm"/>
    <property type="evidence" value="ECO:0007669"/>
    <property type="project" value="UniProtKB-SubCell"/>
</dbReference>
<dbReference type="Proteomes" id="UP001321861">
    <property type="component" value="Chromosome"/>
</dbReference>
<keyword evidence="5" id="KW-1185">Reference proteome</keyword>
<gene>
    <name evidence="3 4" type="primary">cutC</name>
    <name evidence="4" type="ORF">XA3_14540</name>
</gene>
<evidence type="ECO:0000313" key="4">
    <source>
        <dbReference type="EMBL" id="BDR59013.1"/>
    </source>
</evidence>
<dbReference type="InterPro" id="IPR005627">
    <property type="entry name" value="CutC-like"/>
</dbReference>
<evidence type="ECO:0000256" key="1">
    <source>
        <dbReference type="ARBA" id="ARBA00007768"/>
    </source>
</evidence>
<evidence type="ECO:0000313" key="5">
    <source>
        <dbReference type="Proteomes" id="UP001321861"/>
    </source>
</evidence>
<dbReference type="PANTHER" id="PTHR12598">
    <property type="entry name" value="COPPER HOMEOSTASIS PROTEIN CUTC"/>
    <property type="match status" value="1"/>
</dbReference>
<dbReference type="RefSeq" id="WP_317634828.1">
    <property type="nucleotide sequence ID" value="NZ_AP026802.1"/>
</dbReference>
<name>A0AAU9DXZ8_9LACO</name>
<dbReference type="EMBL" id="AP026802">
    <property type="protein sequence ID" value="BDR59013.1"/>
    <property type="molecule type" value="Genomic_DNA"/>
</dbReference>
<protein>
    <recommendedName>
        <fullName evidence="3">PF03932 family protein CutC</fullName>
    </recommendedName>
</protein>
<dbReference type="PANTHER" id="PTHR12598:SF0">
    <property type="entry name" value="COPPER HOMEOSTASIS PROTEIN CUTC HOMOLOG"/>
    <property type="match status" value="1"/>
</dbReference>
<reference evidence="4 5" key="1">
    <citation type="journal article" date="2023" name="Microbiol. Spectr.">
        <title>Symbiosis of Carpenter Bees with Uncharacterized Lactic Acid Bacteria Showing NAD Auxotrophy.</title>
        <authorList>
            <person name="Kawasaki S."/>
            <person name="Ozawa K."/>
            <person name="Mori T."/>
            <person name="Yamamoto A."/>
            <person name="Ito M."/>
            <person name="Ohkuma M."/>
            <person name="Sakamoto M."/>
            <person name="Matsutani M."/>
        </authorList>
    </citation>
    <scope>NUCLEOTIDE SEQUENCE [LARGE SCALE GENOMIC DNA]</scope>
    <source>
        <strain evidence="4 5">XA3</strain>
    </source>
</reference>
<dbReference type="Gene3D" id="3.20.20.380">
    <property type="entry name" value="Copper homeostasis (CutC) domain"/>
    <property type="match status" value="1"/>
</dbReference>
<comment type="similarity">
    <text evidence="1 3">Belongs to the CutC family.</text>
</comment>
<dbReference type="GO" id="GO:0005507">
    <property type="term" value="F:copper ion binding"/>
    <property type="evidence" value="ECO:0007669"/>
    <property type="project" value="TreeGrafter"/>
</dbReference>
<evidence type="ECO:0000256" key="2">
    <source>
        <dbReference type="ARBA" id="ARBA00022490"/>
    </source>
</evidence>
<comment type="subcellular location">
    <subcellularLocation>
        <location evidence="3">Cytoplasm</location>
    </subcellularLocation>
</comment>
<accession>A0AAU9DXZ8</accession>
<dbReference type="HAMAP" id="MF_00795">
    <property type="entry name" value="CutC"/>
    <property type="match status" value="1"/>
</dbReference>
<keyword evidence="2 3" id="KW-0963">Cytoplasm</keyword>